<proteinExistence type="predicted"/>
<name>A0ABY6HKI4_9ARCH</name>
<organism evidence="1 2">
    <name type="scientific">Candidatus Lokiarchaeum ossiferum</name>
    <dbReference type="NCBI Taxonomy" id="2951803"/>
    <lineage>
        <taxon>Archaea</taxon>
        <taxon>Promethearchaeati</taxon>
        <taxon>Promethearchaeota</taxon>
        <taxon>Promethearchaeia</taxon>
        <taxon>Promethearchaeales</taxon>
        <taxon>Promethearchaeaceae</taxon>
        <taxon>Candidatus Lokiarchaeum</taxon>
    </lineage>
</organism>
<keyword evidence="2" id="KW-1185">Reference proteome</keyword>
<accession>A0ABY6HKI4</accession>
<protein>
    <submittedName>
        <fullName evidence="1">Uncharacterized protein</fullName>
    </submittedName>
</protein>
<dbReference type="EMBL" id="CP104013">
    <property type="protein sequence ID" value="UYP43926.1"/>
    <property type="molecule type" value="Genomic_DNA"/>
</dbReference>
<evidence type="ECO:0000313" key="2">
    <source>
        <dbReference type="Proteomes" id="UP001208689"/>
    </source>
</evidence>
<dbReference type="Proteomes" id="UP001208689">
    <property type="component" value="Chromosome"/>
</dbReference>
<gene>
    <name evidence="1" type="ORF">NEF87_000211</name>
</gene>
<reference evidence="1" key="1">
    <citation type="submission" date="2022-09" db="EMBL/GenBank/DDBJ databases">
        <title>Actin cytoskeleton and complex cell architecture in an #Asgard archaeon.</title>
        <authorList>
            <person name="Ponce Toledo R.I."/>
            <person name="Schleper C."/>
            <person name="Rodrigues Oliveira T."/>
            <person name="Wollweber F."/>
            <person name="Xu J."/>
            <person name="Rittmann S."/>
            <person name="Klingl A."/>
            <person name="Pilhofer M."/>
        </authorList>
    </citation>
    <scope>NUCLEOTIDE SEQUENCE</scope>
    <source>
        <strain evidence="1">B-35</strain>
    </source>
</reference>
<evidence type="ECO:0000313" key="1">
    <source>
        <dbReference type="EMBL" id="UYP43926.1"/>
    </source>
</evidence>
<sequence>MVHFLQTITKGVRVAFSSYLLEINLFHFNNIKNGLVLKKSANKQK</sequence>